<comment type="similarity">
    <text evidence="1">Belongs to the PPR family. P subfamily.</text>
</comment>
<keyword evidence="2" id="KW-0677">Repeat</keyword>
<dbReference type="PANTHER" id="PTHR46128:SF251">
    <property type="entry name" value="PENTACOTRIPEPTIDE-REPEAT REGION OF PRORP DOMAIN-CONTAINING PROTEIN"/>
    <property type="match status" value="1"/>
</dbReference>
<feature type="repeat" description="PPR" evidence="3">
    <location>
        <begin position="141"/>
        <end position="175"/>
    </location>
</feature>
<evidence type="ECO:0000313" key="4">
    <source>
        <dbReference type="EMBL" id="KAK1394752.1"/>
    </source>
</evidence>
<dbReference type="Pfam" id="PF01535">
    <property type="entry name" value="PPR"/>
    <property type="match status" value="1"/>
</dbReference>
<accession>A0AAD8J2K4</accession>
<dbReference type="InterPro" id="IPR050872">
    <property type="entry name" value="PPR_P_subfamily"/>
</dbReference>
<dbReference type="PROSITE" id="PS51375">
    <property type="entry name" value="PPR"/>
    <property type="match status" value="7"/>
</dbReference>
<dbReference type="Gene3D" id="1.25.40.10">
    <property type="entry name" value="Tetratricopeptide repeat domain"/>
    <property type="match status" value="4"/>
</dbReference>
<gene>
    <name evidence="4" type="ORF">POM88_013808</name>
</gene>
<proteinExistence type="inferred from homology"/>
<dbReference type="EMBL" id="JAUIZM010000003">
    <property type="protein sequence ID" value="KAK1394752.1"/>
    <property type="molecule type" value="Genomic_DNA"/>
</dbReference>
<dbReference type="NCBIfam" id="TIGR00756">
    <property type="entry name" value="PPR"/>
    <property type="match status" value="4"/>
</dbReference>
<feature type="repeat" description="PPR" evidence="3">
    <location>
        <begin position="285"/>
        <end position="319"/>
    </location>
</feature>
<dbReference type="InterPro" id="IPR011990">
    <property type="entry name" value="TPR-like_helical_dom_sf"/>
</dbReference>
<reference evidence="4" key="2">
    <citation type="submission" date="2023-05" db="EMBL/GenBank/DDBJ databases">
        <authorList>
            <person name="Schelkunov M.I."/>
        </authorList>
    </citation>
    <scope>NUCLEOTIDE SEQUENCE</scope>
    <source>
        <strain evidence="4">Hsosn_3</strain>
        <tissue evidence="4">Leaf</tissue>
    </source>
</reference>
<feature type="repeat" description="PPR" evidence="3">
    <location>
        <begin position="564"/>
        <end position="598"/>
    </location>
</feature>
<evidence type="ECO:0000256" key="3">
    <source>
        <dbReference type="PROSITE-ProRule" id="PRU00708"/>
    </source>
</evidence>
<evidence type="ECO:0000313" key="5">
    <source>
        <dbReference type="Proteomes" id="UP001237642"/>
    </source>
</evidence>
<reference evidence="4" key="1">
    <citation type="submission" date="2023-02" db="EMBL/GenBank/DDBJ databases">
        <title>Genome of toxic invasive species Heracleum sosnowskyi carries increased number of genes despite the absence of recent whole-genome duplications.</title>
        <authorList>
            <person name="Schelkunov M."/>
            <person name="Shtratnikova V."/>
            <person name="Makarenko M."/>
            <person name="Klepikova A."/>
            <person name="Omelchenko D."/>
            <person name="Novikova G."/>
            <person name="Obukhova E."/>
            <person name="Bogdanov V."/>
            <person name="Penin A."/>
            <person name="Logacheva M."/>
        </authorList>
    </citation>
    <scope>NUCLEOTIDE SEQUENCE</scope>
    <source>
        <strain evidence="4">Hsosn_3</strain>
        <tissue evidence="4">Leaf</tissue>
    </source>
</reference>
<dbReference type="PANTHER" id="PTHR46128">
    <property type="entry name" value="MITOCHONDRIAL GROUP I INTRON SPLICING FACTOR CCM1"/>
    <property type="match status" value="1"/>
</dbReference>
<dbReference type="Pfam" id="PF13041">
    <property type="entry name" value="PPR_2"/>
    <property type="match status" value="4"/>
</dbReference>
<comment type="caution">
    <text evidence="4">The sequence shown here is derived from an EMBL/GenBank/DDBJ whole genome shotgun (WGS) entry which is preliminary data.</text>
</comment>
<feature type="repeat" description="PPR" evidence="3">
    <location>
        <begin position="459"/>
        <end position="493"/>
    </location>
</feature>
<dbReference type="Proteomes" id="UP001237642">
    <property type="component" value="Unassembled WGS sequence"/>
</dbReference>
<protein>
    <submittedName>
        <fullName evidence="4">Pentatricopeptide repeat</fullName>
    </submittedName>
</protein>
<dbReference type="AlphaFoldDB" id="A0AAD8J2K4"/>
<dbReference type="InterPro" id="IPR002885">
    <property type="entry name" value="PPR_rpt"/>
</dbReference>
<evidence type="ECO:0000256" key="1">
    <source>
        <dbReference type="ARBA" id="ARBA00007626"/>
    </source>
</evidence>
<feature type="repeat" description="PPR" evidence="3">
    <location>
        <begin position="355"/>
        <end position="389"/>
    </location>
</feature>
<keyword evidence="5" id="KW-1185">Reference proteome</keyword>
<name>A0AAD8J2K4_9APIA</name>
<sequence>MSRFICFELEFQEFTLARSVFLCGLCLVYPIMSISNRGLFLDEFIRCFLSSFAAQRLQLSDEDENGQLSYAWLNSDVKGYASRGQIVNAIESLNMLRMFPGRPTVHEYNQLISCYLESKNVVSGMLMELYNVMKVSGPCPNFLTYEILLNGMASFGSSGDGVFMVEEMCRRGYRPLFRSLSGLLEKSLDLGSLRDSLAVLNLMLRFNYYPMPFTAKRLIVSLCGSGMFREAHFLFSLLLEKNHKYFQGACNYSHNQILWALCKCGQLSNALAFFGSLEKKGVVHNESSYTALIYGLCGARLWEDTYRCLDLMEIVGRKPNVKTYTIVVKFLCDVGKIKEALRLLNKMIEEGCFPDLVTFNILLRELCHQDMLGMMHALLEHINQKGFSPNQFTYASLAGGLLRRGYVPLVKNLLQVSMSTESVTDTAIYNIYLNTLCFEHKTEEALSLVNSSSGGFTPNNISYNIILKGICEEKSIGECLKFFDHIRRNGNNPDLVSYNTMLSSACKERNTSIIKRLLYQMDYEGFELNISGATSLLLYYCDDRKFSECLKLLESMMTNGPNRNILTFNALIRRLCKMQALSLAHRIFNYLKSFGLSPDTTTYIILIHAYKKVGNQMMVSQLLSDMFSQKLMFLHIVSAQNSSSLVILLNYTLHGRILMPVQICSTSVPGMSFDNLTMIVRNLGSFQVHQPSALPVGGNDFENSFRLEEIFTIYLGTIDDERSSENYFKIWSRGVKKCFCDTFDLLTLNGFVFNNVTFLLPSNHKTLLTHIDHSWMAQETVAGSTETRARIVVALFVFCDTVPKILFERKW</sequence>
<feature type="repeat" description="PPR" evidence="3">
    <location>
        <begin position="320"/>
        <end position="354"/>
    </location>
</feature>
<evidence type="ECO:0000256" key="2">
    <source>
        <dbReference type="ARBA" id="ARBA00022737"/>
    </source>
</evidence>
<organism evidence="4 5">
    <name type="scientific">Heracleum sosnowskyi</name>
    <dbReference type="NCBI Taxonomy" id="360622"/>
    <lineage>
        <taxon>Eukaryota</taxon>
        <taxon>Viridiplantae</taxon>
        <taxon>Streptophyta</taxon>
        <taxon>Embryophyta</taxon>
        <taxon>Tracheophyta</taxon>
        <taxon>Spermatophyta</taxon>
        <taxon>Magnoliopsida</taxon>
        <taxon>eudicotyledons</taxon>
        <taxon>Gunneridae</taxon>
        <taxon>Pentapetalae</taxon>
        <taxon>asterids</taxon>
        <taxon>campanulids</taxon>
        <taxon>Apiales</taxon>
        <taxon>Apiaceae</taxon>
        <taxon>Apioideae</taxon>
        <taxon>apioid superclade</taxon>
        <taxon>Tordylieae</taxon>
        <taxon>Tordyliinae</taxon>
        <taxon>Heracleum</taxon>
    </lineage>
</organism>
<feature type="repeat" description="PPR" evidence="3">
    <location>
        <begin position="494"/>
        <end position="528"/>
    </location>
</feature>